<dbReference type="Proteomes" id="UP001519460">
    <property type="component" value="Unassembled WGS sequence"/>
</dbReference>
<gene>
    <name evidence="1" type="ORF">BaRGS_00014876</name>
</gene>
<dbReference type="EMBL" id="JACVVK020000088">
    <property type="protein sequence ID" value="KAK7493994.1"/>
    <property type="molecule type" value="Genomic_DNA"/>
</dbReference>
<organism evidence="1 2">
    <name type="scientific">Batillaria attramentaria</name>
    <dbReference type="NCBI Taxonomy" id="370345"/>
    <lineage>
        <taxon>Eukaryota</taxon>
        <taxon>Metazoa</taxon>
        <taxon>Spiralia</taxon>
        <taxon>Lophotrochozoa</taxon>
        <taxon>Mollusca</taxon>
        <taxon>Gastropoda</taxon>
        <taxon>Caenogastropoda</taxon>
        <taxon>Sorbeoconcha</taxon>
        <taxon>Cerithioidea</taxon>
        <taxon>Batillariidae</taxon>
        <taxon>Batillaria</taxon>
    </lineage>
</organism>
<comment type="caution">
    <text evidence="1">The sequence shown here is derived from an EMBL/GenBank/DDBJ whole genome shotgun (WGS) entry which is preliminary data.</text>
</comment>
<accession>A0ABD0L381</accession>
<keyword evidence="2" id="KW-1185">Reference proteome</keyword>
<name>A0ABD0L381_9CAEN</name>
<protein>
    <submittedName>
        <fullName evidence="1">Uncharacterized protein</fullName>
    </submittedName>
</protein>
<sequence length="187" mass="20448">MLIPAPEIETAKLECVPKPHLQIKLTAVGPRWRESLLQVTDEPGPANIQQFFAPQQLWVVYSQTPRPGDEFVYKLYNAIQPLVSALPTISPAIFLLRWELLRAGVSAGTAAHPPLGTRQGTSSVIAGIADVRSAQPHHCPCPSTVPDESLDCQSLMIQYEASGGQLDSPCLTECWWRAKHGASCVRD</sequence>
<dbReference type="AlphaFoldDB" id="A0ABD0L381"/>
<proteinExistence type="predicted"/>
<reference evidence="1 2" key="1">
    <citation type="journal article" date="2023" name="Sci. Data">
        <title>Genome assembly of the Korean intertidal mud-creeper Batillaria attramentaria.</title>
        <authorList>
            <person name="Patra A.K."/>
            <person name="Ho P.T."/>
            <person name="Jun S."/>
            <person name="Lee S.J."/>
            <person name="Kim Y."/>
            <person name="Won Y.J."/>
        </authorList>
    </citation>
    <scope>NUCLEOTIDE SEQUENCE [LARGE SCALE GENOMIC DNA]</scope>
    <source>
        <strain evidence="1">Wonlab-2016</strain>
    </source>
</reference>
<evidence type="ECO:0000313" key="2">
    <source>
        <dbReference type="Proteomes" id="UP001519460"/>
    </source>
</evidence>
<evidence type="ECO:0000313" key="1">
    <source>
        <dbReference type="EMBL" id="KAK7493994.1"/>
    </source>
</evidence>